<keyword evidence="2" id="KW-1185">Reference proteome</keyword>
<dbReference type="Proteomes" id="UP000293568">
    <property type="component" value="Chromosome"/>
</dbReference>
<reference evidence="1 2" key="1">
    <citation type="submission" date="2019-01" db="EMBL/GenBank/DDBJ databases">
        <title>Genome sequencing of strain FW100M-2.</title>
        <authorList>
            <person name="Heo J."/>
            <person name="Kim S.-J."/>
            <person name="Kim J.-S."/>
            <person name="Hong S.-B."/>
            <person name="Kwon S.-W."/>
        </authorList>
    </citation>
    <scope>NUCLEOTIDE SEQUENCE [LARGE SCALE GENOMIC DNA]</scope>
    <source>
        <strain evidence="1 2">FW100M-2</strain>
    </source>
</reference>
<organism evidence="1 2">
    <name type="scientific">Paenibacillus protaetiae</name>
    <dbReference type="NCBI Taxonomy" id="2509456"/>
    <lineage>
        <taxon>Bacteria</taxon>
        <taxon>Bacillati</taxon>
        <taxon>Bacillota</taxon>
        <taxon>Bacilli</taxon>
        <taxon>Bacillales</taxon>
        <taxon>Paenibacillaceae</taxon>
        <taxon>Paenibacillus</taxon>
    </lineage>
</organism>
<dbReference type="SUPFAM" id="SSF143842">
    <property type="entry name" value="YwmB-like"/>
    <property type="match status" value="1"/>
</dbReference>
<name>A0A4V0YF83_9BACL</name>
<evidence type="ECO:0008006" key="3">
    <source>
        <dbReference type="Google" id="ProtNLM"/>
    </source>
</evidence>
<protein>
    <recommendedName>
        <fullName evidence="3">TATA-box binding protein</fullName>
    </recommendedName>
</protein>
<dbReference type="InterPro" id="IPR014794">
    <property type="entry name" value="DUF1779"/>
</dbReference>
<sequence>MKEQVQAAGKSGRLAIVIAFFALLLGGIWAVSQSDAESGRSASFHQDDLANDTNQLWRWADSSYKGGSAAAEWTIRWDIGNPAGQLTLEETVKQFTANNEQNQGKLIADEGDYITISIDEFGGTLTMHELPKQEQQPAGSRFLLLFQPDEGKAAVSSILAIEQKIKAWLKEEGASYKASLSAKGVAAGRESAEKLAKAAGAKPVERYEDDGTSSVSYWSPKLHSSVKVGKGKDANLQLAIHQQTDSKDWFLTAGSPLITGDYSLTGPL</sequence>
<dbReference type="EMBL" id="CP035492">
    <property type="protein sequence ID" value="QAY66811.1"/>
    <property type="molecule type" value="Genomic_DNA"/>
</dbReference>
<dbReference type="OrthoDB" id="2661047at2"/>
<accession>A0A4V0YF83</accession>
<evidence type="ECO:0000313" key="1">
    <source>
        <dbReference type="EMBL" id="QAY66811.1"/>
    </source>
</evidence>
<gene>
    <name evidence="1" type="ORF">ET464_10720</name>
</gene>
<dbReference type="AlphaFoldDB" id="A0A4V0YF83"/>
<proteinExistence type="predicted"/>
<dbReference type="KEGG" id="pprt:ET464_10720"/>
<dbReference type="InterPro" id="IPR036209">
    <property type="entry name" value="YwmB-like_sf"/>
</dbReference>
<dbReference type="Pfam" id="PF08680">
    <property type="entry name" value="DUF1779"/>
    <property type="match status" value="1"/>
</dbReference>
<dbReference type="RefSeq" id="WP_129440767.1">
    <property type="nucleotide sequence ID" value="NZ_CP035492.1"/>
</dbReference>
<evidence type="ECO:0000313" key="2">
    <source>
        <dbReference type="Proteomes" id="UP000293568"/>
    </source>
</evidence>
<dbReference type="Gene3D" id="3.30.360.40">
    <property type="entry name" value="YwmB-like"/>
    <property type="match status" value="1"/>
</dbReference>